<reference evidence="8 9" key="1">
    <citation type="journal article" date="2016" name="BMC Genomics">
        <title>Comparative genomics reveals Cyclospora cayetanensis possesses coccidia-like metabolism and invasion components but unique surface antigens.</title>
        <authorList>
            <person name="Liu S."/>
            <person name="Wang L."/>
            <person name="Zheng H."/>
            <person name="Xu Z."/>
            <person name="Roellig D.M."/>
            <person name="Li N."/>
            <person name="Frace M.A."/>
            <person name="Tang K."/>
            <person name="Arrowood M.J."/>
            <person name="Moss D.M."/>
            <person name="Zhang L."/>
            <person name="Feng Y."/>
            <person name="Xiao L."/>
        </authorList>
    </citation>
    <scope>NUCLEOTIDE SEQUENCE [LARGE SCALE GENOMIC DNA]</scope>
    <source>
        <strain evidence="8 9">CHN_HEN01</strain>
    </source>
</reference>
<feature type="region of interest" description="Disordered" evidence="5">
    <location>
        <begin position="479"/>
        <end position="498"/>
    </location>
</feature>
<accession>A0A1D3CZ27</accession>
<evidence type="ECO:0000256" key="5">
    <source>
        <dbReference type="SAM" id="MobiDB-lite"/>
    </source>
</evidence>
<comment type="similarity">
    <text evidence="2">Belongs to the RED family.</text>
</comment>
<feature type="region of interest" description="Disordered" evidence="5">
    <location>
        <begin position="278"/>
        <end position="310"/>
    </location>
</feature>
<dbReference type="VEuPathDB" id="ToxoDB:LOC34621306"/>
<organism evidence="8 9">
    <name type="scientific">Cyclospora cayetanensis</name>
    <dbReference type="NCBI Taxonomy" id="88456"/>
    <lineage>
        <taxon>Eukaryota</taxon>
        <taxon>Sar</taxon>
        <taxon>Alveolata</taxon>
        <taxon>Apicomplexa</taxon>
        <taxon>Conoidasida</taxon>
        <taxon>Coccidia</taxon>
        <taxon>Eucoccidiorida</taxon>
        <taxon>Eimeriorina</taxon>
        <taxon>Eimeriidae</taxon>
        <taxon>Cyclospora</taxon>
    </lineage>
</organism>
<gene>
    <name evidence="8" type="ORF">cyc_04831</name>
</gene>
<proteinExistence type="inferred from homology"/>
<feature type="compositionally biased region" description="Basic and acidic residues" evidence="5">
    <location>
        <begin position="51"/>
        <end position="68"/>
    </location>
</feature>
<protein>
    <submittedName>
        <fullName evidence="8">Red family protein N-terminal region</fullName>
    </submittedName>
</protein>
<comment type="subcellular location">
    <subcellularLocation>
        <location evidence="1">Nucleus</location>
    </subcellularLocation>
</comment>
<dbReference type="Proteomes" id="UP000095192">
    <property type="component" value="Unassembled WGS sequence"/>
</dbReference>
<dbReference type="GO" id="GO:0005634">
    <property type="term" value="C:nucleus"/>
    <property type="evidence" value="ECO:0007669"/>
    <property type="project" value="UniProtKB-SubCell"/>
</dbReference>
<dbReference type="InterPro" id="IPR012916">
    <property type="entry name" value="RED_N"/>
</dbReference>
<dbReference type="VEuPathDB" id="ToxoDB:cyc_04831"/>
<keyword evidence="9" id="KW-1185">Reference proteome</keyword>
<feature type="domain" description="Protein RED C-terminal" evidence="6">
    <location>
        <begin position="395"/>
        <end position="510"/>
    </location>
</feature>
<evidence type="ECO:0000313" key="9">
    <source>
        <dbReference type="Proteomes" id="UP000095192"/>
    </source>
</evidence>
<evidence type="ECO:0000256" key="1">
    <source>
        <dbReference type="ARBA" id="ARBA00004123"/>
    </source>
</evidence>
<sequence>MALSNQDFRQLLNAADASVLATTREQKKKPQQQQQRPPGHVSAAQQRRRERYIEILKRKQQKNQKDAEGTSGGGGYRDRADERRKQKQAFYAHVAEELAEIKERSVEESKFLGGDIEHTHLVKGLDLALLAKVRGELSKEQQRKPKTEEAPQDKLRGKAALQIHNPRLRRAFHLLLDTLHPHAARFRDKLSNYEMRIMTGLSLPASSARDSFGNGCLSYSFLVGPGASSGGFLPTFLRRSALLQEADGTSSQREKAKASAAPIQTKLLKELTEALAWHRENRKKKKEERLPRRPTGRQAASGGRDEGGEAQADADIFSGVGRFDASAVLAEVAAEAAGGKVREGDAKTADWIREEGEMELDDEQPLSTSANDARRGSQATSSRLFVDSLAEDDTYAECYPSYDRGQLLTRGGADSEDEDGDSSMQIMDTGEYRDVINPKRSHKKALHQFPSQAAYEEYMSSIEFVPKGAYSYGRRLAGEDFNPGKNKKKPKLNPDQEWKAIEKIIAEKHKK</sequence>
<name>A0A1D3CZ27_9EIME</name>
<evidence type="ECO:0000256" key="4">
    <source>
        <dbReference type="ARBA" id="ARBA00023242"/>
    </source>
</evidence>
<dbReference type="PANTHER" id="PTHR12765">
    <property type="entry name" value="RED PROTEIN IK FACTOR CYTOKINE IK"/>
    <property type="match status" value="1"/>
</dbReference>
<feature type="region of interest" description="Disordered" evidence="5">
    <location>
        <begin position="19"/>
        <end position="84"/>
    </location>
</feature>
<dbReference type="InParanoid" id="A0A1D3CZ27"/>
<dbReference type="Pfam" id="PF07807">
    <property type="entry name" value="RED_C"/>
    <property type="match status" value="1"/>
</dbReference>
<feature type="compositionally biased region" description="Polar residues" evidence="5">
    <location>
        <begin position="365"/>
        <end position="383"/>
    </location>
</feature>
<feature type="region of interest" description="Disordered" evidence="5">
    <location>
        <begin position="354"/>
        <end position="383"/>
    </location>
</feature>
<keyword evidence="4" id="KW-0539">Nucleus</keyword>
<comment type="caution">
    <text evidence="8">The sequence shown here is derived from an EMBL/GenBank/DDBJ whole genome shotgun (WGS) entry which is preliminary data.</text>
</comment>
<evidence type="ECO:0000256" key="3">
    <source>
        <dbReference type="ARBA" id="ARBA00022737"/>
    </source>
</evidence>
<dbReference type="EMBL" id="JROU02001458">
    <property type="protein sequence ID" value="OEH76444.1"/>
    <property type="molecule type" value="Genomic_DNA"/>
</dbReference>
<dbReference type="Pfam" id="PF07808">
    <property type="entry name" value="RED_N"/>
    <property type="match status" value="1"/>
</dbReference>
<dbReference type="InterPro" id="IPR039896">
    <property type="entry name" value="Red-like"/>
</dbReference>
<dbReference type="InterPro" id="IPR012492">
    <property type="entry name" value="RED_C"/>
</dbReference>
<feature type="domain" description="RED-like N-terminal" evidence="7">
    <location>
        <begin position="58"/>
        <end position="286"/>
    </location>
</feature>
<evidence type="ECO:0000313" key="8">
    <source>
        <dbReference type="EMBL" id="OEH76444.1"/>
    </source>
</evidence>
<evidence type="ECO:0000256" key="2">
    <source>
        <dbReference type="ARBA" id="ARBA00006660"/>
    </source>
</evidence>
<keyword evidence="3" id="KW-0677">Repeat</keyword>
<evidence type="ECO:0000259" key="7">
    <source>
        <dbReference type="Pfam" id="PF07808"/>
    </source>
</evidence>
<feature type="region of interest" description="Disordered" evidence="5">
    <location>
        <begin position="405"/>
        <end position="426"/>
    </location>
</feature>
<evidence type="ECO:0000259" key="6">
    <source>
        <dbReference type="Pfam" id="PF07807"/>
    </source>
</evidence>
<dbReference type="AlphaFoldDB" id="A0A1D3CZ27"/>